<feature type="transmembrane region" description="Helical" evidence="6">
    <location>
        <begin position="456"/>
        <end position="477"/>
    </location>
</feature>
<protein>
    <recommendedName>
        <fullName evidence="6">Protein DETOXIFICATION</fullName>
    </recommendedName>
    <alternativeName>
        <fullName evidence="6">Multidrug and toxic compound extrusion protein</fullName>
    </alternativeName>
</protein>
<evidence type="ECO:0000256" key="5">
    <source>
        <dbReference type="ARBA" id="ARBA00023136"/>
    </source>
</evidence>
<dbReference type="EMBL" id="CM018051">
    <property type="protein sequence ID" value="KAA8517530.1"/>
    <property type="molecule type" value="Genomic_DNA"/>
</dbReference>
<name>A0A5J4ZG74_9ASTE</name>
<dbReference type="InterPro" id="IPR045069">
    <property type="entry name" value="MATE_euk"/>
</dbReference>
<evidence type="ECO:0000256" key="3">
    <source>
        <dbReference type="ARBA" id="ARBA00022692"/>
    </source>
</evidence>
<comment type="subcellular location">
    <subcellularLocation>
        <location evidence="1">Membrane</location>
        <topology evidence="1">Multi-pass membrane protein</topology>
    </subcellularLocation>
</comment>
<dbReference type="AlphaFoldDB" id="A0A5J4ZG74"/>
<feature type="transmembrane region" description="Helical" evidence="6">
    <location>
        <begin position="428"/>
        <end position="450"/>
    </location>
</feature>
<evidence type="ECO:0000256" key="4">
    <source>
        <dbReference type="ARBA" id="ARBA00022989"/>
    </source>
</evidence>
<feature type="compositionally biased region" description="Polar residues" evidence="7">
    <location>
        <begin position="7"/>
        <end position="17"/>
    </location>
</feature>
<keyword evidence="9" id="KW-1185">Reference proteome</keyword>
<evidence type="ECO:0000256" key="7">
    <source>
        <dbReference type="SAM" id="MobiDB-lite"/>
    </source>
</evidence>
<keyword evidence="5 6" id="KW-0472">Membrane</keyword>
<comment type="similarity">
    <text evidence="2 6">Belongs to the multi antimicrobial extrusion (MATE) (TC 2.A.66.1) family.</text>
</comment>
<organism evidence="8 9">
    <name type="scientific">Nyssa sinensis</name>
    <dbReference type="NCBI Taxonomy" id="561372"/>
    <lineage>
        <taxon>Eukaryota</taxon>
        <taxon>Viridiplantae</taxon>
        <taxon>Streptophyta</taxon>
        <taxon>Embryophyta</taxon>
        <taxon>Tracheophyta</taxon>
        <taxon>Spermatophyta</taxon>
        <taxon>Magnoliopsida</taxon>
        <taxon>eudicotyledons</taxon>
        <taxon>Gunneridae</taxon>
        <taxon>Pentapetalae</taxon>
        <taxon>asterids</taxon>
        <taxon>Cornales</taxon>
        <taxon>Nyssaceae</taxon>
        <taxon>Nyssa</taxon>
    </lineage>
</organism>
<dbReference type="PANTHER" id="PTHR11206">
    <property type="entry name" value="MULTIDRUG RESISTANCE PROTEIN"/>
    <property type="match status" value="1"/>
</dbReference>
<feature type="transmembrane region" description="Helical" evidence="6">
    <location>
        <begin position="91"/>
        <end position="111"/>
    </location>
</feature>
<gene>
    <name evidence="8" type="ORF">F0562_017840</name>
</gene>
<accession>A0A5J4ZG74</accession>
<proteinExistence type="inferred from homology"/>
<keyword evidence="4 6" id="KW-1133">Transmembrane helix</keyword>
<feature type="transmembrane region" description="Helical" evidence="6">
    <location>
        <begin position="57"/>
        <end position="79"/>
    </location>
</feature>
<dbReference type="GO" id="GO:1990961">
    <property type="term" value="P:xenobiotic detoxification by transmembrane export across the plasma membrane"/>
    <property type="evidence" value="ECO:0007669"/>
    <property type="project" value="InterPro"/>
</dbReference>
<dbReference type="Pfam" id="PF01554">
    <property type="entry name" value="MatE"/>
    <property type="match status" value="2"/>
</dbReference>
<keyword evidence="3 6" id="KW-0812">Transmembrane</keyword>
<sequence>MNIESRGVQSSDSTVSSKDGAFNGEEKRTRADKFFLGCLQRVPVNEVARELQMLGKIACPVLMTTLLIYSKSIISMLFLGRMGKVELAGGSLAIGFANITGFSVMKGLAVGMDPICCQAYGAKRLSVVSQTYLKTFLLLLFVSVPISLLWLNVEPVFLRLGQDRIITKVAMGYLLVSIPELLAHAHLSPLRSFLRTQSLNSPGTIVATCATILHLPINYLLVTYLNLGVKGVALASVCYTFNMNIGLLVYLVLSKVALKPWVGATFISTFQGWRPLLSLALPSVCSVCLEWWWYEILLFLSGLLINPQSCLAATGILIQTTGLIYVFPYSLSLSISQRVGHELGAGQPAQAQWAAMIGLTVGVAYGMAAFALTIAVRSVWGKLYTNDPQILSLVSLALPILGLAELGNSPQTAACGVLTGSARPKVGVRVNIAAFYLIGLPVAVLMTFTFKLGYRGLWLGLVASQYSCAAMMVYTLIQTDWRHQAQRAEELTVLTAADKDDVETNQVS</sequence>
<dbReference type="GO" id="GO:0016020">
    <property type="term" value="C:membrane"/>
    <property type="evidence" value="ECO:0007669"/>
    <property type="project" value="UniProtKB-SubCell"/>
</dbReference>
<evidence type="ECO:0000313" key="9">
    <source>
        <dbReference type="Proteomes" id="UP000325577"/>
    </source>
</evidence>
<reference evidence="8 9" key="1">
    <citation type="submission" date="2019-09" db="EMBL/GenBank/DDBJ databases">
        <title>A chromosome-level genome assembly of the Chinese tupelo Nyssa sinensis.</title>
        <authorList>
            <person name="Yang X."/>
            <person name="Kang M."/>
            <person name="Yang Y."/>
            <person name="Xiong H."/>
            <person name="Wang M."/>
            <person name="Zhang Z."/>
            <person name="Wang Z."/>
            <person name="Wu H."/>
            <person name="Ma T."/>
            <person name="Liu J."/>
            <person name="Xi Z."/>
        </authorList>
    </citation>
    <scope>NUCLEOTIDE SEQUENCE [LARGE SCALE GENOMIC DNA]</scope>
    <source>
        <strain evidence="8">J267</strain>
        <tissue evidence="8">Leaf</tissue>
    </source>
</reference>
<feature type="transmembrane region" description="Helical" evidence="6">
    <location>
        <begin position="231"/>
        <end position="253"/>
    </location>
</feature>
<dbReference type="InterPro" id="IPR002528">
    <property type="entry name" value="MATE_fam"/>
</dbReference>
<feature type="transmembrane region" description="Helical" evidence="6">
    <location>
        <begin position="353"/>
        <end position="376"/>
    </location>
</feature>
<feature type="transmembrane region" description="Helical" evidence="6">
    <location>
        <begin position="388"/>
        <end position="407"/>
    </location>
</feature>
<dbReference type="GO" id="GO:0015297">
    <property type="term" value="F:antiporter activity"/>
    <property type="evidence" value="ECO:0007669"/>
    <property type="project" value="InterPro"/>
</dbReference>
<evidence type="ECO:0000256" key="2">
    <source>
        <dbReference type="ARBA" id="ARBA00010199"/>
    </source>
</evidence>
<dbReference type="OrthoDB" id="2126698at2759"/>
<evidence type="ECO:0000256" key="1">
    <source>
        <dbReference type="ARBA" id="ARBA00004141"/>
    </source>
</evidence>
<feature type="transmembrane region" description="Helical" evidence="6">
    <location>
        <begin position="204"/>
        <end position="225"/>
    </location>
</feature>
<dbReference type="GO" id="GO:0042910">
    <property type="term" value="F:xenobiotic transmembrane transporter activity"/>
    <property type="evidence" value="ECO:0007669"/>
    <property type="project" value="InterPro"/>
</dbReference>
<dbReference type="CDD" id="cd13132">
    <property type="entry name" value="MATE_eukaryotic"/>
    <property type="match status" value="1"/>
</dbReference>
<dbReference type="NCBIfam" id="TIGR00797">
    <property type="entry name" value="matE"/>
    <property type="match status" value="1"/>
</dbReference>
<feature type="transmembrane region" description="Helical" evidence="6">
    <location>
        <begin position="132"/>
        <end position="153"/>
    </location>
</feature>
<evidence type="ECO:0000256" key="6">
    <source>
        <dbReference type="RuleBase" id="RU004914"/>
    </source>
</evidence>
<feature type="transmembrane region" description="Helical" evidence="6">
    <location>
        <begin position="313"/>
        <end position="332"/>
    </location>
</feature>
<evidence type="ECO:0000313" key="8">
    <source>
        <dbReference type="EMBL" id="KAA8517530.1"/>
    </source>
</evidence>
<dbReference type="Proteomes" id="UP000325577">
    <property type="component" value="Linkage Group LG8"/>
</dbReference>
<feature type="region of interest" description="Disordered" evidence="7">
    <location>
        <begin position="1"/>
        <end position="22"/>
    </location>
</feature>